<accession>A0A240EQ74</accession>
<dbReference type="EMBL" id="OANU01000100">
    <property type="protein sequence ID" value="SNX50130.1"/>
    <property type="molecule type" value="Genomic_DNA"/>
</dbReference>
<evidence type="ECO:0000256" key="5">
    <source>
        <dbReference type="ARBA" id="ARBA00022692"/>
    </source>
</evidence>
<keyword evidence="10" id="KW-1185">Reference proteome</keyword>
<comment type="similarity">
    <text evidence="2">Belongs to the AzlC family.</text>
</comment>
<protein>
    <submittedName>
        <fullName evidence="9">Inner membrane protein YgaZ</fullName>
    </submittedName>
</protein>
<evidence type="ECO:0000256" key="7">
    <source>
        <dbReference type="ARBA" id="ARBA00023136"/>
    </source>
</evidence>
<keyword evidence="5 8" id="KW-0812">Transmembrane</keyword>
<comment type="subcellular location">
    <subcellularLocation>
        <location evidence="1">Cell membrane</location>
        <topology evidence="1">Multi-pass membrane protein</topology>
    </subcellularLocation>
</comment>
<dbReference type="OrthoDB" id="3177005at2"/>
<evidence type="ECO:0000313" key="9">
    <source>
        <dbReference type="EMBL" id="SNX50130.1"/>
    </source>
</evidence>
<gene>
    <name evidence="9" type="primary">ygaZ</name>
    <name evidence="9" type="ORF">VTH8203_03783</name>
</gene>
<dbReference type="GO" id="GO:1903785">
    <property type="term" value="P:L-valine transmembrane transport"/>
    <property type="evidence" value="ECO:0007669"/>
    <property type="project" value="TreeGrafter"/>
</dbReference>
<feature type="transmembrane region" description="Helical" evidence="8">
    <location>
        <begin position="131"/>
        <end position="155"/>
    </location>
</feature>
<evidence type="ECO:0000313" key="10">
    <source>
        <dbReference type="Proteomes" id="UP000219336"/>
    </source>
</evidence>
<evidence type="ECO:0000256" key="1">
    <source>
        <dbReference type="ARBA" id="ARBA00004651"/>
    </source>
</evidence>
<keyword evidence="4" id="KW-1003">Cell membrane</keyword>
<dbReference type="InterPro" id="IPR011606">
    <property type="entry name" value="Brnchd-chn_aa_trnsp_permease"/>
</dbReference>
<feature type="transmembrane region" description="Helical" evidence="8">
    <location>
        <begin position="46"/>
        <end position="65"/>
    </location>
</feature>
<evidence type="ECO:0000256" key="6">
    <source>
        <dbReference type="ARBA" id="ARBA00022989"/>
    </source>
</evidence>
<dbReference type="PANTHER" id="PTHR34979">
    <property type="entry name" value="INNER MEMBRANE PROTEIN YGAZ"/>
    <property type="match status" value="1"/>
</dbReference>
<evidence type="ECO:0000256" key="2">
    <source>
        <dbReference type="ARBA" id="ARBA00010735"/>
    </source>
</evidence>
<keyword evidence="6 8" id="KW-1133">Transmembrane helix</keyword>
<reference evidence="10" key="1">
    <citation type="submission" date="2016-06" db="EMBL/GenBank/DDBJ databases">
        <authorList>
            <person name="Rodrigo-Torres L."/>
            <person name="Arahal R.D."/>
            <person name="Lucena T."/>
        </authorList>
    </citation>
    <scope>NUCLEOTIDE SEQUENCE [LARGE SCALE GENOMIC DNA]</scope>
    <source>
        <strain evidence="10">CECT8203</strain>
    </source>
</reference>
<organism evidence="9 10">
    <name type="scientific">Vibrio thalassae</name>
    <dbReference type="NCBI Taxonomy" id="1243014"/>
    <lineage>
        <taxon>Bacteria</taxon>
        <taxon>Pseudomonadati</taxon>
        <taxon>Pseudomonadota</taxon>
        <taxon>Gammaproteobacteria</taxon>
        <taxon>Vibrionales</taxon>
        <taxon>Vibrionaceae</taxon>
        <taxon>Vibrio</taxon>
    </lineage>
</organism>
<evidence type="ECO:0000256" key="8">
    <source>
        <dbReference type="SAM" id="Phobius"/>
    </source>
</evidence>
<sequence>MESSSNRFKALLQGTIAMMPLSLAVVPWGFLAGSFAIDSGLTPLEGQAMSAILFAGAAQLVAMGMIKSGATLLTMVITIFFITSRHFLYGLSMRSHISALPFRWRLLLGFLLTDELFALCGHHDPKKFDRWYALGAGFSFYLIWNIATLIGIVVGSQIPDLQQYGLEFAVAATFIAIVVPNIKSLPIFLAALSALLASVVFAALKVDMGLVLASLIGMSVGYLSEERLKR</sequence>
<dbReference type="Pfam" id="PF03591">
    <property type="entry name" value="AzlC"/>
    <property type="match status" value="1"/>
</dbReference>
<dbReference type="PANTHER" id="PTHR34979:SF1">
    <property type="entry name" value="INNER MEMBRANE PROTEIN YGAZ"/>
    <property type="match status" value="1"/>
</dbReference>
<evidence type="ECO:0000256" key="4">
    <source>
        <dbReference type="ARBA" id="ARBA00022475"/>
    </source>
</evidence>
<name>A0A240EQ74_9VIBR</name>
<evidence type="ECO:0000256" key="3">
    <source>
        <dbReference type="ARBA" id="ARBA00022448"/>
    </source>
</evidence>
<dbReference type="AlphaFoldDB" id="A0A240EQ74"/>
<feature type="transmembrane region" description="Helical" evidence="8">
    <location>
        <begin position="72"/>
        <end position="90"/>
    </location>
</feature>
<dbReference type="Proteomes" id="UP000219336">
    <property type="component" value="Unassembled WGS sequence"/>
</dbReference>
<dbReference type="GO" id="GO:0005886">
    <property type="term" value="C:plasma membrane"/>
    <property type="evidence" value="ECO:0007669"/>
    <property type="project" value="UniProtKB-SubCell"/>
</dbReference>
<keyword evidence="3" id="KW-0813">Transport</keyword>
<dbReference type="RefSeq" id="WP_096995071.1">
    <property type="nucleotide sequence ID" value="NZ_JBHSII010000011.1"/>
</dbReference>
<proteinExistence type="inferred from homology"/>
<keyword evidence="7 8" id="KW-0472">Membrane</keyword>